<name>X1UVR4_9ZZZZ</name>
<protein>
    <submittedName>
        <fullName evidence="1">Uncharacterized protein</fullName>
    </submittedName>
</protein>
<accession>X1UVR4</accession>
<dbReference type="EMBL" id="BARW01038268">
    <property type="protein sequence ID" value="GAJ21588.1"/>
    <property type="molecule type" value="Genomic_DNA"/>
</dbReference>
<evidence type="ECO:0000313" key="1">
    <source>
        <dbReference type="EMBL" id="GAJ21588.1"/>
    </source>
</evidence>
<dbReference type="AlphaFoldDB" id="X1UVR4"/>
<comment type="caution">
    <text evidence="1">The sequence shown here is derived from an EMBL/GenBank/DDBJ whole genome shotgun (WGS) entry which is preliminary data.</text>
</comment>
<gene>
    <name evidence="1" type="ORF">S12H4_58787</name>
</gene>
<proteinExistence type="predicted"/>
<reference evidence="1" key="1">
    <citation type="journal article" date="2014" name="Front. Microbiol.">
        <title>High frequency of phylogenetically diverse reductive dehalogenase-homologous genes in deep subseafloor sedimentary metagenomes.</title>
        <authorList>
            <person name="Kawai M."/>
            <person name="Futagami T."/>
            <person name="Toyoda A."/>
            <person name="Takaki Y."/>
            <person name="Nishi S."/>
            <person name="Hori S."/>
            <person name="Arai W."/>
            <person name="Tsubouchi T."/>
            <person name="Morono Y."/>
            <person name="Uchiyama I."/>
            <person name="Ito T."/>
            <person name="Fujiyama A."/>
            <person name="Inagaki F."/>
            <person name="Takami H."/>
        </authorList>
    </citation>
    <scope>NUCLEOTIDE SEQUENCE</scope>
    <source>
        <strain evidence="1">Expedition CK06-06</strain>
    </source>
</reference>
<organism evidence="1">
    <name type="scientific">marine sediment metagenome</name>
    <dbReference type="NCBI Taxonomy" id="412755"/>
    <lineage>
        <taxon>unclassified sequences</taxon>
        <taxon>metagenomes</taxon>
        <taxon>ecological metagenomes</taxon>
    </lineage>
</organism>
<sequence length="95" mass="10853">MTKPTIRKRPILSPKLVESNKSDINPEKKPIQMPYVLPKEKATKKTKMRTKFGAISLMEIIGAKLICNATNMIIKRITRNTLIVKLVINLFVISY</sequence>